<evidence type="ECO:0000256" key="1">
    <source>
        <dbReference type="SAM" id="MobiDB-lite"/>
    </source>
</evidence>
<dbReference type="Pfam" id="PF25817">
    <property type="entry name" value="ICE1_C"/>
    <property type="match status" value="1"/>
</dbReference>
<gene>
    <name evidence="3" type="ORF">GDO54_012323</name>
</gene>
<evidence type="ECO:0000313" key="3">
    <source>
        <dbReference type="EMBL" id="DBA24701.1"/>
    </source>
</evidence>
<comment type="caution">
    <text evidence="3">The sequence shown here is derived from an EMBL/GenBank/DDBJ whole genome shotgun (WGS) entry which is preliminary data.</text>
</comment>
<dbReference type="InterPro" id="IPR057881">
    <property type="entry name" value="ICE1_C"/>
</dbReference>
<reference evidence="3" key="1">
    <citation type="thesis" date="2020" institute="ProQuest LLC" country="789 East Eisenhower Parkway, Ann Arbor, MI, USA">
        <title>Comparative Genomics and Chromosome Evolution.</title>
        <authorList>
            <person name="Mudd A.B."/>
        </authorList>
    </citation>
    <scope>NUCLEOTIDE SEQUENCE</scope>
    <source>
        <strain evidence="3">1538</strain>
        <tissue evidence="3">Blood</tissue>
    </source>
</reference>
<dbReference type="Proteomes" id="UP001181693">
    <property type="component" value="Unassembled WGS sequence"/>
</dbReference>
<dbReference type="PANTHER" id="PTHR11852:SF4">
    <property type="entry name" value="LITTLE ELONGATION COMPLEX SUBUNIT 1"/>
    <property type="match status" value="1"/>
</dbReference>
<proteinExistence type="predicted"/>
<evidence type="ECO:0000313" key="4">
    <source>
        <dbReference type="Proteomes" id="UP001181693"/>
    </source>
</evidence>
<name>A0AAV3A632_PYXAD</name>
<feature type="domain" description="Little elongation complex subunit 1 C-terminal" evidence="2">
    <location>
        <begin position="1019"/>
        <end position="1211"/>
    </location>
</feature>
<accession>A0AAV3A632</accession>
<feature type="region of interest" description="Disordered" evidence="1">
    <location>
        <begin position="646"/>
        <end position="670"/>
    </location>
</feature>
<dbReference type="AlphaFoldDB" id="A0AAV3A632"/>
<sequence>MSFAAKTLQLSQSEVEEKCGNSSSTLVQCEHNNELGTQDSLEFRPASTEHQFQRDSADAKTAFNLECYTAEKENNLSQPFADRYNLGFSMKKLEDESKQTMHLDLQTCAIQIDKVKESKQHAEEAGSTSKCHNKNEQGKMNPPEIFQFCSFNANPYTFVSSKAQTAVVSDVQPVTDTQLDKCSEKQTVDDQLCSARHEQSHATNLLQVKNKFPSNFDTTNADGCLGKLEQKHTSLLSKQQLLKTSEELVTVSRDHFITINKNICKGVTPKEEFCAELDSALGKTNNFFTLQSGNDTPPLKSNEMPFFSLENQQQLKLLLESSKALNKITGETNGNGDPCGPSLDSSEEDNIVIRKVSYTKVLPSNPVILKNQCKSASERLEDVCNVRLGLNDTPFNVSENIKVSSKTENSILMEHYPSVDKIVNTEDGRNHTKNTVEQYSCNREMTTLEGNNKQKEKLVSENIQYDSNNTRQNCIEYEAKKTLPGKNLIWNFERPDDSTDPRVISGKHKLQANEKMLNGNSGNSFLGSFNIEKRTKLNRPHKVKYIDFVSQAITEESRQQKLSQGVQNIPVVETVLANADTSTNLDHSPETISKVRTEMGPPLPPLLGPLLSTPPKSIQPLSPLLSSLPSPLDELISPLPGSPFPQLVSPLSDRSRQKSPVLTTPPAEKANRRILSSPLQFCAATPKHALPVPGRLPLSASSSSSTSVQENSVKILDTMYPELSARARTLNILKGNVQLNQSLPRDGKNVPVSQITGFKPITSTSTAFIKTGGNSKADSSIDKSNAFKSHQQSSIGSPSIRTSDAFLMPRSAKRLRLDTESPVLETMKNCSTAFSRSDTEMQKCKEPCRTIGELQSDVAKDNSIDKDIITKALKKIEDLCFDLLPVIRSHIFVGTIPKVPVMRNEEKEVIYEFSNSKKSLADRFLQVVLQKIKTGKRSMATAYLQAHCRVYVGLCRQLGDIERARVLCYSILKEDFPDPDRLLLFIVSSWNDIISTHGVISKAIQAVLKNLAREDVASCLSAYLNWEKTPPMNVTVLLSSVLMAVQLCPDGKFQQSKKFGEDLTDSIWEYVFAVDLLCSHRKWLWTHDNIISKELWPLLDKWVKRKKGNPNVSFVPDIVFATVIRLVGHLCQMGLKEGFITAVKNICAVITAFLQHANEEGMPWGVQLACVYMLFDLAPSDPAAIYKTLQAWKESAKNDIPPAVAICMQELESMCGFRK</sequence>
<dbReference type="PANTHER" id="PTHR11852">
    <property type="entry name" value="PLATELET-ACTIVATING FACTOR ACETYLHYDROLASE"/>
    <property type="match status" value="1"/>
</dbReference>
<keyword evidence="4" id="KW-1185">Reference proteome</keyword>
<organism evidence="3 4">
    <name type="scientific">Pyxicephalus adspersus</name>
    <name type="common">African bullfrog</name>
    <dbReference type="NCBI Taxonomy" id="30357"/>
    <lineage>
        <taxon>Eukaryota</taxon>
        <taxon>Metazoa</taxon>
        <taxon>Chordata</taxon>
        <taxon>Craniata</taxon>
        <taxon>Vertebrata</taxon>
        <taxon>Euteleostomi</taxon>
        <taxon>Amphibia</taxon>
        <taxon>Batrachia</taxon>
        <taxon>Anura</taxon>
        <taxon>Neobatrachia</taxon>
        <taxon>Ranoidea</taxon>
        <taxon>Pyxicephalidae</taxon>
        <taxon>Pyxicephalinae</taxon>
        <taxon>Pyxicephalus</taxon>
    </lineage>
</organism>
<dbReference type="EMBL" id="DYDO01000005">
    <property type="protein sequence ID" value="DBA24701.1"/>
    <property type="molecule type" value="Genomic_DNA"/>
</dbReference>
<evidence type="ECO:0000259" key="2">
    <source>
        <dbReference type="Pfam" id="PF25817"/>
    </source>
</evidence>
<protein>
    <recommendedName>
        <fullName evidence="2">Little elongation complex subunit 1 C-terminal domain-containing protein</fullName>
    </recommendedName>
</protein>